<protein>
    <submittedName>
        <fullName evidence="3">Mur ligase</fullName>
    </submittedName>
</protein>
<dbReference type="PANTHER" id="PTHR23135:SF18">
    <property type="entry name" value="CYANOPHYCIN SYNTHETASE"/>
    <property type="match status" value="1"/>
</dbReference>
<comment type="caution">
    <text evidence="3">The sequence shown here is derived from an EMBL/GenBank/DDBJ whole genome shotgun (WGS) entry which is preliminary data.</text>
</comment>
<dbReference type="GO" id="GO:0016881">
    <property type="term" value="F:acid-amino acid ligase activity"/>
    <property type="evidence" value="ECO:0007669"/>
    <property type="project" value="InterPro"/>
</dbReference>
<dbReference type="Pfam" id="PF08245">
    <property type="entry name" value="Mur_ligase_M"/>
    <property type="match status" value="1"/>
</dbReference>
<dbReference type="GO" id="GO:0005524">
    <property type="term" value="F:ATP binding"/>
    <property type="evidence" value="ECO:0007669"/>
    <property type="project" value="InterPro"/>
</dbReference>
<evidence type="ECO:0000259" key="1">
    <source>
        <dbReference type="Pfam" id="PF02875"/>
    </source>
</evidence>
<organism evidence="3 4">
    <name type="scientific">Rhodanobacter glycinis</name>
    <dbReference type="NCBI Taxonomy" id="582702"/>
    <lineage>
        <taxon>Bacteria</taxon>
        <taxon>Pseudomonadati</taxon>
        <taxon>Pseudomonadota</taxon>
        <taxon>Gammaproteobacteria</taxon>
        <taxon>Lysobacterales</taxon>
        <taxon>Rhodanobacteraceae</taxon>
        <taxon>Rhodanobacter</taxon>
    </lineage>
</organism>
<accession>A0A502C572</accession>
<keyword evidence="3" id="KW-0436">Ligase</keyword>
<evidence type="ECO:0000313" key="4">
    <source>
        <dbReference type="Proteomes" id="UP000319486"/>
    </source>
</evidence>
<dbReference type="Pfam" id="PF02875">
    <property type="entry name" value="Mur_ligase_C"/>
    <property type="match status" value="1"/>
</dbReference>
<gene>
    <name evidence="3" type="ORF">EAH88_09640</name>
</gene>
<dbReference type="InterPro" id="IPR036615">
    <property type="entry name" value="Mur_ligase_C_dom_sf"/>
</dbReference>
<proteinExistence type="predicted"/>
<feature type="domain" description="Mur ligase central" evidence="2">
    <location>
        <begin position="187"/>
        <end position="398"/>
    </location>
</feature>
<dbReference type="AlphaFoldDB" id="A0A502C572"/>
<dbReference type="PANTHER" id="PTHR23135">
    <property type="entry name" value="MUR LIGASE FAMILY MEMBER"/>
    <property type="match status" value="1"/>
</dbReference>
<dbReference type="OrthoDB" id="9803907at2"/>
<dbReference type="SUPFAM" id="SSF53623">
    <property type="entry name" value="MurD-like peptide ligases, catalytic domain"/>
    <property type="match status" value="1"/>
</dbReference>
<feature type="domain" description="Mur ligase C-terminal" evidence="1">
    <location>
        <begin position="424"/>
        <end position="553"/>
    </location>
</feature>
<name>A0A502C572_9GAMM</name>
<dbReference type="InterPro" id="IPR036565">
    <property type="entry name" value="Mur-like_cat_sf"/>
</dbReference>
<keyword evidence="4" id="KW-1185">Reference proteome</keyword>
<dbReference type="EMBL" id="RCZO01000005">
    <property type="protein sequence ID" value="TPG08715.1"/>
    <property type="molecule type" value="Genomic_DNA"/>
</dbReference>
<evidence type="ECO:0000313" key="3">
    <source>
        <dbReference type="EMBL" id="TPG08715.1"/>
    </source>
</evidence>
<reference evidence="3 4" key="1">
    <citation type="journal article" date="2019" name="Environ. Microbiol.">
        <title>Species interactions and distinct microbial communities in high Arctic permafrost affected cryosols are associated with the CH4 and CO2 gas fluxes.</title>
        <authorList>
            <person name="Altshuler I."/>
            <person name="Hamel J."/>
            <person name="Turney S."/>
            <person name="Magnuson E."/>
            <person name="Levesque R."/>
            <person name="Greer C."/>
            <person name="Whyte L.G."/>
        </authorList>
    </citation>
    <scope>NUCLEOTIDE SEQUENCE [LARGE SCALE GENOMIC DNA]</scope>
    <source>
        <strain evidence="3 4">S13Y</strain>
    </source>
</reference>
<dbReference type="InterPro" id="IPR004101">
    <property type="entry name" value="Mur_ligase_C"/>
</dbReference>
<dbReference type="Gene3D" id="3.90.190.20">
    <property type="entry name" value="Mur ligase, C-terminal domain"/>
    <property type="match status" value="1"/>
</dbReference>
<dbReference type="Proteomes" id="UP000319486">
    <property type="component" value="Unassembled WGS sequence"/>
</dbReference>
<dbReference type="SUPFAM" id="SSF53244">
    <property type="entry name" value="MurD-like peptide ligases, peptide-binding domain"/>
    <property type="match status" value="1"/>
</dbReference>
<dbReference type="InterPro" id="IPR013221">
    <property type="entry name" value="Mur_ligase_cen"/>
</dbReference>
<evidence type="ECO:0000259" key="2">
    <source>
        <dbReference type="Pfam" id="PF08245"/>
    </source>
</evidence>
<dbReference type="Gene3D" id="3.40.1190.10">
    <property type="entry name" value="Mur-like, catalytic domain"/>
    <property type="match status" value="1"/>
</dbReference>
<sequence>MPFDDSRRLTGCNLYFDGAGAVLETVGVAIDDALLEGWRTRSALACHALGWADAPPVVRRHASGAALAFEAPIDQLFSATEVNEWAWLATLAVVLAMDVGLHAPGHPAAWDEASALHTLRASAAAERRPELPVLLQAAEAHGLTVLIDDEVFSIGEGTGVRSWPLKNLPAVDAVPWPTLHDIPVALVTGSNGKTTTVRLLAAMAHAHGWHAGHSCTDGVFVDGRAIDSGDFSGPAGAREVLRQPQVEVAVLETARGGILRRGLAVQHANVAVVTNVSDDHFGEYGIHDLDGLATVKLTVACALGADGLLVVNADDAVLVRQAAALSVPLGWFALDDAHPLLRAGREQRGSTCGVHDGRLHLFQHGVDHDLGVVAQMPLSFAGSAGYNIANIAAAALAAAALRIPADTIASVLARFGSAHADNPGRLQHWRFGALQVFVDYAHNPEGLRGLLGVATASPGHGRLGLVLGQAGNRENADIRELAAVAAGFQPQRVVLKDIDGFMRGRVAGEVAGILRDALVHNAVPVEAIVECLDELDAVRGLLAWARDADVLVLPTHGVQARQAVVELLDGLQATGWSAGTALPEN</sequence>